<keyword evidence="3" id="KW-1185">Reference proteome</keyword>
<dbReference type="Gene3D" id="3.20.20.30">
    <property type="entry name" value="Luciferase-like domain"/>
    <property type="match status" value="1"/>
</dbReference>
<dbReference type="RefSeq" id="WP_093356421.1">
    <property type="nucleotide sequence ID" value="NZ_FOUY01000075.1"/>
</dbReference>
<dbReference type="EMBL" id="FOUY01000075">
    <property type="protein sequence ID" value="SFO51542.1"/>
    <property type="molecule type" value="Genomic_DNA"/>
</dbReference>
<dbReference type="InterPro" id="IPR011251">
    <property type="entry name" value="Luciferase-like_dom"/>
</dbReference>
<feature type="domain" description="Luciferase-like" evidence="1">
    <location>
        <begin position="21"/>
        <end position="312"/>
    </location>
</feature>
<dbReference type="InterPro" id="IPR036661">
    <property type="entry name" value="Luciferase-like_sf"/>
</dbReference>
<organism evidence="2 3">
    <name type="scientific">Pseudonocardia ammonioxydans</name>
    <dbReference type="NCBI Taxonomy" id="260086"/>
    <lineage>
        <taxon>Bacteria</taxon>
        <taxon>Bacillati</taxon>
        <taxon>Actinomycetota</taxon>
        <taxon>Actinomycetes</taxon>
        <taxon>Pseudonocardiales</taxon>
        <taxon>Pseudonocardiaceae</taxon>
        <taxon>Pseudonocardia</taxon>
    </lineage>
</organism>
<dbReference type="AlphaFoldDB" id="A0A1I5HTB3"/>
<dbReference type="PANTHER" id="PTHR43244">
    <property type="match status" value="1"/>
</dbReference>
<gene>
    <name evidence="2" type="ORF">SAMN05216207_10752</name>
</gene>
<dbReference type="SUPFAM" id="SSF51679">
    <property type="entry name" value="Bacterial luciferase-like"/>
    <property type="match status" value="1"/>
</dbReference>
<accession>A0A1I5HTB3</accession>
<dbReference type="Proteomes" id="UP000199614">
    <property type="component" value="Unassembled WGS sequence"/>
</dbReference>
<dbReference type="InterPro" id="IPR050564">
    <property type="entry name" value="F420-G6PD/mer"/>
</dbReference>
<dbReference type="GO" id="GO:0016705">
    <property type="term" value="F:oxidoreductase activity, acting on paired donors, with incorporation or reduction of molecular oxygen"/>
    <property type="evidence" value="ECO:0007669"/>
    <property type="project" value="InterPro"/>
</dbReference>
<proteinExistence type="predicted"/>
<dbReference type="CDD" id="cd01097">
    <property type="entry name" value="Tetrahydromethanopterin_reductase"/>
    <property type="match status" value="1"/>
</dbReference>
<dbReference type="Pfam" id="PF00296">
    <property type="entry name" value="Bac_luciferase"/>
    <property type="match status" value="1"/>
</dbReference>
<evidence type="ECO:0000313" key="2">
    <source>
        <dbReference type="EMBL" id="SFO51542.1"/>
    </source>
</evidence>
<sequence>MVSGETVPGKSPRPPGIVLLGGNLRTVVDLTTRAEAAGFDSVWTTEFYERSATISLAAMAQCSERVTIGSAIAYAVGRSPLVLSAEARDLDELSGGRLILGLGTGTRTMQRDWHGADPEAPALRVEELVPLLRRFWSMDDQGVDHDGRFYSVHLRPTVDVVPPLRRDIPVYLAGVNARMIRAAGTVADGLVGHPIFTRRYVEEVVRPSLAAGIARSGRQDSDVALAGYVICSIHDDPAVARAEAKAQIAFYAVVRTYAAVFALHGYEHDVDTIRAAWKRRDREAMIDAVPDGLVDIMAVTGTPEEARQRFSEDFKGLYEHALLYSPSFGLSDQRFSDNVHAIIETFGR</sequence>
<dbReference type="PANTHER" id="PTHR43244:SF2">
    <property type="entry name" value="CONSERVED HYPOTHETICAL ALANINE AND PROLINE-RICH PROTEIN"/>
    <property type="match status" value="1"/>
</dbReference>
<evidence type="ECO:0000259" key="1">
    <source>
        <dbReference type="Pfam" id="PF00296"/>
    </source>
</evidence>
<dbReference type="OrthoDB" id="3284378at2"/>
<evidence type="ECO:0000313" key="3">
    <source>
        <dbReference type="Proteomes" id="UP000199614"/>
    </source>
</evidence>
<protein>
    <submittedName>
        <fullName evidence="2">Probable F420-dependent oxidoreductase, MSMEG_2256 family</fullName>
    </submittedName>
</protein>
<dbReference type="STRING" id="260086.SAMN05216207_10752"/>
<reference evidence="2 3" key="1">
    <citation type="submission" date="2016-10" db="EMBL/GenBank/DDBJ databases">
        <authorList>
            <person name="de Groot N.N."/>
        </authorList>
    </citation>
    <scope>NUCLEOTIDE SEQUENCE [LARGE SCALE GENOMIC DNA]</scope>
    <source>
        <strain evidence="2 3">CGMCC 4.1877</strain>
    </source>
</reference>
<name>A0A1I5HTB3_PSUAM</name>